<name>A0AAW0VW81_CHEQU</name>
<dbReference type="Proteomes" id="UP001445076">
    <property type="component" value="Unassembled WGS sequence"/>
</dbReference>
<sequence>AGPRACHTPPPPPPPPPPPLPPTNNQLLQPHSRRPPPAAHCNTPSLRPPARPLSPPPAWSDSPSINATNDGFPSSEKIYSSLLAKANEGLFWGRQRGEVGRPEPSWGQ</sequence>
<protein>
    <submittedName>
        <fullName evidence="2">Uncharacterized protein</fullName>
    </submittedName>
</protein>
<feature type="compositionally biased region" description="Polar residues" evidence="1">
    <location>
        <begin position="61"/>
        <end position="72"/>
    </location>
</feature>
<feature type="compositionally biased region" description="Pro residues" evidence="1">
    <location>
        <begin position="8"/>
        <end position="22"/>
    </location>
</feature>
<dbReference type="EMBL" id="JARKIK010000104">
    <property type="protein sequence ID" value="KAK8721362.1"/>
    <property type="molecule type" value="Genomic_DNA"/>
</dbReference>
<keyword evidence="3" id="KW-1185">Reference proteome</keyword>
<comment type="caution">
    <text evidence="2">The sequence shown here is derived from an EMBL/GenBank/DDBJ whole genome shotgun (WGS) entry which is preliminary data.</text>
</comment>
<organism evidence="2 3">
    <name type="scientific">Cherax quadricarinatus</name>
    <name type="common">Australian red claw crayfish</name>
    <dbReference type="NCBI Taxonomy" id="27406"/>
    <lineage>
        <taxon>Eukaryota</taxon>
        <taxon>Metazoa</taxon>
        <taxon>Ecdysozoa</taxon>
        <taxon>Arthropoda</taxon>
        <taxon>Crustacea</taxon>
        <taxon>Multicrustacea</taxon>
        <taxon>Malacostraca</taxon>
        <taxon>Eumalacostraca</taxon>
        <taxon>Eucarida</taxon>
        <taxon>Decapoda</taxon>
        <taxon>Pleocyemata</taxon>
        <taxon>Astacidea</taxon>
        <taxon>Parastacoidea</taxon>
        <taxon>Parastacidae</taxon>
        <taxon>Cherax</taxon>
    </lineage>
</organism>
<feature type="non-terminal residue" evidence="2">
    <location>
        <position position="1"/>
    </location>
</feature>
<feature type="region of interest" description="Disordered" evidence="1">
    <location>
        <begin position="1"/>
        <end position="72"/>
    </location>
</feature>
<gene>
    <name evidence="2" type="ORF">OTU49_012826</name>
</gene>
<dbReference type="AlphaFoldDB" id="A0AAW0VW81"/>
<evidence type="ECO:0000256" key="1">
    <source>
        <dbReference type="SAM" id="MobiDB-lite"/>
    </source>
</evidence>
<evidence type="ECO:0000313" key="3">
    <source>
        <dbReference type="Proteomes" id="UP001445076"/>
    </source>
</evidence>
<reference evidence="2 3" key="1">
    <citation type="journal article" date="2024" name="BMC Genomics">
        <title>Genome assembly of redclaw crayfish (Cherax quadricarinatus) provides insights into its immune adaptation and hypoxia tolerance.</title>
        <authorList>
            <person name="Liu Z."/>
            <person name="Zheng J."/>
            <person name="Li H."/>
            <person name="Fang K."/>
            <person name="Wang S."/>
            <person name="He J."/>
            <person name="Zhou D."/>
            <person name="Weng S."/>
            <person name="Chi M."/>
            <person name="Gu Z."/>
            <person name="He J."/>
            <person name="Li F."/>
            <person name="Wang M."/>
        </authorList>
    </citation>
    <scope>NUCLEOTIDE SEQUENCE [LARGE SCALE GENOMIC DNA]</scope>
    <source>
        <strain evidence="2">ZL_2023a</strain>
    </source>
</reference>
<accession>A0AAW0VW81</accession>
<evidence type="ECO:0000313" key="2">
    <source>
        <dbReference type="EMBL" id="KAK8721362.1"/>
    </source>
</evidence>
<feature type="compositionally biased region" description="Pro residues" evidence="1">
    <location>
        <begin position="46"/>
        <end position="58"/>
    </location>
</feature>
<proteinExistence type="predicted"/>